<dbReference type="Proteomes" id="UP001209885">
    <property type="component" value="Unassembled WGS sequence"/>
</dbReference>
<dbReference type="EMBL" id="JAPFQN010000003">
    <property type="protein sequence ID" value="MCX2743500.1"/>
    <property type="molecule type" value="Genomic_DNA"/>
</dbReference>
<feature type="chain" id="PRO_5046350239" description="YD repeat-containing protein" evidence="1">
    <location>
        <begin position="21"/>
        <end position="407"/>
    </location>
</feature>
<reference evidence="2 3" key="1">
    <citation type="submission" date="2022-11" db="EMBL/GenBank/DDBJ databases">
        <title>The characterization of three novel Bacteroidetes species and genomic analysis of their roles in tidal elemental geochemical cycles.</title>
        <authorList>
            <person name="Ma K."/>
        </authorList>
    </citation>
    <scope>NUCLEOTIDE SEQUENCE [LARGE SCALE GENOMIC DNA]</scope>
    <source>
        <strain evidence="2 3">M17</strain>
    </source>
</reference>
<dbReference type="RefSeq" id="WP_266055883.1">
    <property type="nucleotide sequence ID" value="NZ_JAPFQN010000003.1"/>
</dbReference>
<gene>
    <name evidence="2" type="ORF">OO013_06465</name>
</gene>
<proteinExistence type="predicted"/>
<evidence type="ECO:0000313" key="3">
    <source>
        <dbReference type="Proteomes" id="UP001209885"/>
    </source>
</evidence>
<accession>A0ABT3RQP9</accession>
<comment type="caution">
    <text evidence="2">The sequence shown here is derived from an EMBL/GenBank/DDBJ whole genome shotgun (WGS) entry which is preliminary data.</text>
</comment>
<keyword evidence="3" id="KW-1185">Reference proteome</keyword>
<evidence type="ECO:0000256" key="1">
    <source>
        <dbReference type="SAM" id="SignalP"/>
    </source>
</evidence>
<feature type="signal peptide" evidence="1">
    <location>
        <begin position="1"/>
        <end position="20"/>
    </location>
</feature>
<keyword evidence="1" id="KW-0732">Signal</keyword>
<organism evidence="2 3">
    <name type="scientific">Mangrovivirga halotolerans</name>
    <dbReference type="NCBI Taxonomy" id="2993936"/>
    <lineage>
        <taxon>Bacteria</taxon>
        <taxon>Pseudomonadati</taxon>
        <taxon>Bacteroidota</taxon>
        <taxon>Cytophagia</taxon>
        <taxon>Cytophagales</taxon>
        <taxon>Mangrovivirgaceae</taxon>
        <taxon>Mangrovivirga</taxon>
    </lineage>
</organism>
<name>A0ABT3RQP9_9BACT</name>
<protein>
    <recommendedName>
        <fullName evidence="4">YD repeat-containing protein</fullName>
    </recommendedName>
</protein>
<sequence>MRIFYFLPLLFILTACPFSSDDEEVIPQVDPRPVRSVAGADTSTIKISETESFNLNNFLVCFEQIAIVYKDNKKFNHFFSGDRLDYSIRSHKFLGNFNYQEKRYDFNYDNGVIKSYSRSVGSDVIFEYDSKGMIVKINYDVNGELREDSFEYDKYKNLIKANYKNHSIERNYDNENRMISYVYPDYNSVIYIDYLEDKPVFFYREDSSQHIMWETTLKYEQNRVTEEYREVFNEYNNKDLHRLEYKADTIVSIQFVFNLNDEPREISRYYYNSSFELIKEKKLGYNFSYPDSTYQLVNNYLDNSGDNIFKIDIYNTMNDNIEYLGYASPNTYVEGSPELIETGTIYNKFGQPQYLIDYSNYQPGWSGIVLKNNEGEILAFDNEPYWVRIISRELRSMAPRQFYLLVD</sequence>
<evidence type="ECO:0000313" key="2">
    <source>
        <dbReference type="EMBL" id="MCX2743500.1"/>
    </source>
</evidence>
<evidence type="ECO:0008006" key="4">
    <source>
        <dbReference type="Google" id="ProtNLM"/>
    </source>
</evidence>
<dbReference type="PROSITE" id="PS51257">
    <property type="entry name" value="PROKAR_LIPOPROTEIN"/>
    <property type="match status" value="1"/>
</dbReference>